<name>A0A1W7D1T4_9ACTN</name>
<evidence type="ECO:0000313" key="1">
    <source>
        <dbReference type="EMBL" id="ARQ70965.1"/>
    </source>
</evidence>
<organism evidence="1 2">
    <name type="scientific">Streptomyces marincola</name>
    <dbReference type="NCBI Taxonomy" id="2878388"/>
    <lineage>
        <taxon>Bacteria</taxon>
        <taxon>Bacillati</taxon>
        <taxon>Actinomycetota</taxon>
        <taxon>Actinomycetes</taxon>
        <taxon>Kitasatosporales</taxon>
        <taxon>Streptomycetaceae</taxon>
        <taxon>Streptomyces</taxon>
    </lineage>
</organism>
<accession>A0A1W7D1T4</accession>
<sequence length="75" mass="8245">MKGVIVAVEIDAASVRVGDQVMIGSQAFVVRNMTALGSGRKRLVFATGETFVMERTTVLWAARRHDPRIPRGRFG</sequence>
<reference evidence="1 2" key="1">
    <citation type="submission" date="2017-05" db="EMBL/GenBank/DDBJ databases">
        <title>Complete genome sequence of Streptomyces sp. SCSIO 03032 revealed the diverse biosynthetic pathways for its bioactive secondary metabolites.</title>
        <authorList>
            <person name="Ma L."/>
            <person name="Zhu Y."/>
            <person name="Zhang W."/>
            <person name="Zhang G."/>
            <person name="Tian X."/>
            <person name="Zhang S."/>
            <person name="Zhang C."/>
        </authorList>
    </citation>
    <scope>NUCLEOTIDE SEQUENCE [LARGE SCALE GENOMIC DNA]</scope>
    <source>
        <strain evidence="1 2">SCSIO 03032</strain>
    </source>
</reference>
<protein>
    <submittedName>
        <fullName evidence="1">Uncharacterized protein</fullName>
    </submittedName>
</protein>
<keyword evidence="2" id="KW-1185">Reference proteome</keyword>
<dbReference type="AlphaFoldDB" id="A0A1W7D1T4"/>
<evidence type="ECO:0000313" key="2">
    <source>
        <dbReference type="Proteomes" id="UP000194218"/>
    </source>
</evidence>
<dbReference type="Proteomes" id="UP000194218">
    <property type="component" value="Chromosome"/>
</dbReference>
<dbReference type="EMBL" id="CP021121">
    <property type="protein sequence ID" value="ARQ70965.1"/>
    <property type="molecule type" value="Genomic_DNA"/>
</dbReference>
<proteinExistence type="predicted"/>
<gene>
    <name evidence="1" type="ORF">CAG99_20870</name>
</gene>
<dbReference type="RefSeq" id="WP_086160803.1">
    <property type="nucleotide sequence ID" value="NZ_CP021121.1"/>
</dbReference>
<dbReference type="KEGG" id="smao:CAG99_20870"/>